<dbReference type="InterPro" id="IPR002401">
    <property type="entry name" value="Cyt_P450_E_grp-I"/>
</dbReference>
<dbReference type="Proteomes" id="UP000076761">
    <property type="component" value="Unassembled WGS sequence"/>
</dbReference>
<evidence type="ECO:0000313" key="13">
    <source>
        <dbReference type="Proteomes" id="UP000076761"/>
    </source>
</evidence>
<dbReference type="Pfam" id="PF00067">
    <property type="entry name" value="p450"/>
    <property type="match status" value="1"/>
</dbReference>
<keyword evidence="11" id="KW-0472">Membrane</keyword>
<dbReference type="PROSITE" id="PS00086">
    <property type="entry name" value="CYTOCHROME_P450"/>
    <property type="match status" value="1"/>
</dbReference>
<feature type="binding site" description="axial binding residue" evidence="9">
    <location>
        <position position="439"/>
    </location>
    <ligand>
        <name>heme</name>
        <dbReference type="ChEBI" id="CHEBI:30413"/>
    </ligand>
    <ligandPart>
        <name>Fe</name>
        <dbReference type="ChEBI" id="CHEBI:18248"/>
    </ligandPart>
</feature>
<evidence type="ECO:0000256" key="2">
    <source>
        <dbReference type="ARBA" id="ARBA00005179"/>
    </source>
</evidence>
<evidence type="ECO:0000256" key="3">
    <source>
        <dbReference type="ARBA" id="ARBA00010617"/>
    </source>
</evidence>
<dbReference type="InterPro" id="IPR001128">
    <property type="entry name" value="Cyt_P450"/>
</dbReference>
<keyword evidence="6 10" id="KW-0560">Oxidoreductase</keyword>
<accession>A0A165PP96</accession>
<proteinExistence type="inferred from homology"/>
<dbReference type="PANTHER" id="PTHR46300:SF7">
    <property type="entry name" value="P450, PUTATIVE (EUROFUNG)-RELATED"/>
    <property type="match status" value="1"/>
</dbReference>
<keyword evidence="7 9" id="KW-0408">Iron</keyword>
<reference evidence="12 13" key="1">
    <citation type="journal article" date="2016" name="Mol. Biol. Evol.">
        <title>Comparative Genomics of Early-Diverging Mushroom-Forming Fungi Provides Insights into the Origins of Lignocellulose Decay Capabilities.</title>
        <authorList>
            <person name="Nagy L.G."/>
            <person name="Riley R."/>
            <person name="Tritt A."/>
            <person name="Adam C."/>
            <person name="Daum C."/>
            <person name="Floudas D."/>
            <person name="Sun H."/>
            <person name="Yadav J.S."/>
            <person name="Pangilinan J."/>
            <person name="Larsson K.H."/>
            <person name="Matsuura K."/>
            <person name="Barry K."/>
            <person name="Labutti K."/>
            <person name="Kuo R."/>
            <person name="Ohm R.A."/>
            <person name="Bhattacharya S.S."/>
            <person name="Shirouzu T."/>
            <person name="Yoshinaga Y."/>
            <person name="Martin F.M."/>
            <person name="Grigoriev I.V."/>
            <person name="Hibbett D.S."/>
        </authorList>
    </citation>
    <scope>NUCLEOTIDE SEQUENCE [LARGE SCALE GENOMIC DNA]</scope>
    <source>
        <strain evidence="12 13">HHB14362 ss-1</strain>
    </source>
</reference>
<keyword evidence="4 9" id="KW-0349">Heme</keyword>
<comment type="pathway">
    <text evidence="2">Secondary metabolite biosynthesis.</text>
</comment>
<dbReference type="InterPro" id="IPR050364">
    <property type="entry name" value="Cytochrome_P450_fung"/>
</dbReference>
<evidence type="ECO:0000256" key="10">
    <source>
        <dbReference type="RuleBase" id="RU000461"/>
    </source>
</evidence>
<evidence type="ECO:0000256" key="6">
    <source>
        <dbReference type="ARBA" id="ARBA00023002"/>
    </source>
</evidence>
<dbReference type="Gene3D" id="1.10.630.10">
    <property type="entry name" value="Cytochrome P450"/>
    <property type="match status" value="1"/>
</dbReference>
<dbReference type="STRING" id="1314782.A0A165PP96"/>
<comment type="cofactor">
    <cofactor evidence="1 9">
        <name>heme</name>
        <dbReference type="ChEBI" id="CHEBI:30413"/>
    </cofactor>
</comment>
<dbReference type="GO" id="GO:0020037">
    <property type="term" value="F:heme binding"/>
    <property type="evidence" value="ECO:0007669"/>
    <property type="project" value="InterPro"/>
</dbReference>
<evidence type="ECO:0000256" key="8">
    <source>
        <dbReference type="ARBA" id="ARBA00023033"/>
    </source>
</evidence>
<keyword evidence="5 9" id="KW-0479">Metal-binding</keyword>
<dbReference type="PRINTS" id="PR00385">
    <property type="entry name" value="P450"/>
</dbReference>
<dbReference type="InParanoid" id="A0A165PP96"/>
<comment type="similarity">
    <text evidence="3 10">Belongs to the cytochrome P450 family.</text>
</comment>
<dbReference type="GO" id="GO:0005506">
    <property type="term" value="F:iron ion binding"/>
    <property type="evidence" value="ECO:0007669"/>
    <property type="project" value="InterPro"/>
</dbReference>
<evidence type="ECO:0000256" key="9">
    <source>
        <dbReference type="PIRSR" id="PIRSR602401-1"/>
    </source>
</evidence>
<keyword evidence="13" id="KW-1185">Reference proteome</keyword>
<dbReference type="PANTHER" id="PTHR46300">
    <property type="entry name" value="P450, PUTATIVE (EUROFUNG)-RELATED-RELATED"/>
    <property type="match status" value="1"/>
</dbReference>
<dbReference type="GO" id="GO:0016705">
    <property type="term" value="F:oxidoreductase activity, acting on paired donors, with incorporation or reduction of molecular oxygen"/>
    <property type="evidence" value="ECO:0007669"/>
    <property type="project" value="InterPro"/>
</dbReference>
<dbReference type="AlphaFoldDB" id="A0A165PP96"/>
<dbReference type="InterPro" id="IPR017972">
    <property type="entry name" value="Cyt_P450_CS"/>
</dbReference>
<evidence type="ECO:0000256" key="7">
    <source>
        <dbReference type="ARBA" id="ARBA00023004"/>
    </source>
</evidence>
<name>A0A165PP96_9AGAM</name>
<dbReference type="PRINTS" id="PR00463">
    <property type="entry name" value="EP450I"/>
</dbReference>
<sequence>MTFLTSLLSPTVSLITFLLYYYVLRRRLPLPPGPSPKLISGNVHQLPRQKAWETFAAWAKSYNSSVIFYRIYGRKTVVLNTLRAATDLLDVRSNIYSDRPIVWMRDELVGRKMAVFNIPAQHPRFKVYRRLLNSSLNPRSVQGYLQIQDDERRILLEGLATTPDDFIAHFRRNSGAIILKVAYGWTVDSMDDYFVSLMEEAFQIVVEASRPGKYLVEAFPPLRFVPAWVPGARFKRDAQEYRHALSKVESVPHAWAKEQIESGNYIESFTSQHLLPEDKHTPDSEEEDIIRWCSAAMYAGGADTTVAALSTFVLLMVLHPEVQARAQAEIDEVVGRNQLPRPEDEGALPYVSALVQEVLRLSPVAPIGIPHRVTSDDEYLGYRIPKGSSVIANIWAIAHDERLYPNPTVFDPTRFLSKNPEERQYDPRKFVFGFGRRICPGAHFAVTTLFFNISAILHRFDIRRPLDEQGREVDPVVEYTSAITSHPKPFKCRIFPRSSD</sequence>
<keyword evidence="8 10" id="KW-0503">Monooxygenase</keyword>
<evidence type="ECO:0000256" key="5">
    <source>
        <dbReference type="ARBA" id="ARBA00022723"/>
    </source>
</evidence>
<evidence type="ECO:0000313" key="12">
    <source>
        <dbReference type="EMBL" id="KZT21317.1"/>
    </source>
</evidence>
<feature type="transmembrane region" description="Helical" evidence="11">
    <location>
        <begin position="6"/>
        <end position="24"/>
    </location>
</feature>
<dbReference type="OrthoDB" id="2789670at2759"/>
<keyword evidence="11" id="KW-0812">Transmembrane</keyword>
<dbReference type="GO" id="GO:0004497">
    <property type="term" value="F:monooxygenase activity"/>
    <property type="evidence" value="ECO:0007669"/>
    <property type="project" value="UniProtKB-KW"/>
</dbReference>
<gene>
    <name evidence="12" type="ORF">NEOLEDRAFT_1139651</name>
</gene>
<keyword evidence="11" id="KW-1133">Transmembrane helix</keyword>
<evidence type="ECO:0000256" key="1">
    <source>
        <dbReference type="ARBA" id="ARBA00001971"/>
    </source>
</evidence>
<evidence type="ECO:0000256" key="11">
    <source>
        <dbReference type="SAM" id="Phobius"/>
    </source>
</evidence>
<dbReference type="InterPro" id="IPR036396">
    <property type="entry name" value="Cyt_P450_sf"/>
</dbReference>
<organism evidence="12 13">
    <name type="scientific">Neolentinus lepideus HHB14362 ss-1</name>
    <dbReference type="NCBI Taxonomy" id="1314782"/>
    <lineage>
        <taxon>Eukaryota</taxon>
        <taxon>Fungi</taxon>
        <taxon>Dikarya</taxon>
        <taxon>Basidiomycota</taxon>
        <taxon>Agaricomycotina</taxon>
        <taxon>Agaricomycetes</taxon>
        <taxon>Gloeophyllales</taxon>
        <taxon>Gloeophyllaceae</taxon>
        <taxon>Neolentinus</taxon>
    </lineage>
</organism>
<dbReference type="SUPFAM" id="SSF48264">
    <property type="entry name" value="Cytochrome P450"/>
    <property type="match status" value="1"/>
</dbReference>
<protein>
    <submittedName>
        <fullName evidence="12">Cytochrome P450</fullName>
    </submittedName>
</protein>
<dbReference type="EMBL" id="KV425608">
    <property type="protein sequence ID" value="KZT21317.1"/>
    <property type="molecule type" value="Genomic_DNA"/>
</dbReference>
<dbReference type="CDD" id="cd11065">
    <property type="entry name" value="CYP64-like"/>
    <property type="match status" value="1"/>
</dbReference>
<evidence type="ECO:0000256" key="4">
    <source>
        <dbReference type="ARBA" id="ARBA00022617"/>
    </source>
</evidence>